<proteinExistence type="predicted"/>
<accession>A0A438LX74</accession>
<dbReference type="Pfam" id="PF21780">
    <property type="entry name" value="DUF6875"/>
    <property type="match status" value="1"/>
</dbReference>
<evidence type="ECO:0000259" key="1">
    <source>
        <dbReference type="Pfam" id="PF21780"/>
    </source>
</evidence>
<sequence>MLTDPTDPDRVLVEVSDLDGDHDLVLRYGDALRRVVTWAREYLCRPHPELGRKGPVCPFAQTALDRGTFFLAVRPGRPSAEEVAELLAGYRSWFQRLVSPPRVSPQFRTILVLLPDALVEVVDAAQRALKPEYVEAGLMIGEFYPGPPPKPGLWNADFRPLSSPVPLLAIRQMVATDLPFLKDDPRQAAAYAERFGDRSRAAIAAARGR</sequence>
<organism evidence="2 3">
    <name type="scientific">Nonomuraea polychroma</name>
    <dbReference type="NCBI Taxonomy" id="46176"/>
    <lineage>
        <taxon>Bacteria</taxon>
        <taxon>Bacillati</taxon>
        <taxon>Actinomycetota</taxon>
        <taxon>Actinomycetes</taxon>
        <taxon>Streptosporangiales</taxon>
        <taxon>Streptosporangiaceae</taxon>
        <taxon>Nonomuraea</taxon>
    </lineage>
</organism>
<comment type="caution">
    <text evidence="2">The sequence shown here is derived from an EMBL/GenBank/DDBJ whole genome shotgun (WGS) entry which is preliminary data.</text>
</comment>
<dbReference type="AlphaFoldDB" id="A0A438LX74"/>
<gene>
    <name evidence="2" type="ORF">EDD27_0391</name>
</gene>
<dbReference type="OrthoDB" id="8420726at2"/>
<name>A0A438LX74_9ACTN</name>
<feature type="domain" description="DUF6875" evidence="1">
    <location>
        <begin position="33"/>
        <end position="202"/>
    </location>
</feature>
<dbReference type="EMBL" id="SAUN01000001">
    <property type="protein sequence ID" value="RVX38100.1"/>
    <property type="molecule type" value="Genomic_DNA"/>
</dbReference>
<keyword evidence="3" id="KW-1185">Reference proteome</keyword>
<reference evidence="2 3" key="1">
    <citation type="submission" date="2019-01" db="EMBL/GenBank/DDBJ databases">
        <title>Sequencing the genomes of 1000 actinobacteria strains.</title>
        <authorList>
            <person name="Klenk H.-P."/>
        </authorList>
    </citation>
    <scope>NUCLEOTIDE SEQUENCE [LARGE SCALE GENOMIC DNA]</scope>
    <source>
        <strain evidence="2 3">DSM 43925</strain>
    </source>
</reference>
<dbReference type="InterPro" id="IPR049240">
    <property type="entry name" value="DUF6875"/>
</dbReference>
<dbReference type="RefSeq" id="WP_127930780.1">
    <property type="nucleotide sequence ID" value="NZ_SAUN01000001.1"/>
</dbReference>
<evidence type="ECO:0000313" key="3">
    <source>
        <dbReference type="Proteomes" id="UP000284824"/>
    </source>
</evidence>
<evidence type="ECO:0000313" key="2">
    <source>
        <dbReference type="EMBL" id="RVX38100.1"/>
    </source>
</evidence>
<dbReference type="Proteomes" id="UP000284824">
    <property type="component" value="Unassembled WGS sequence"/>
</dbReference>
<protein>
    <recommendedName>
        <fullName evidence="1">DUF6875 domain-containing protein</fullName>
    </recommendedName>
</protein>